<comment type="caution">
    <text evidence="6">The sequence shown here is derived from an EMBL/GenBank/DDBJ whole genome shotgun (WGS) entry which is preliminary data.</text>
</comment>
<gene>
    <name evidence="6" type="primary">pgaA</name>
    <name evidence="6" type="ORF">FHP08_10555</name>
</gene>
<dbReference type="InterPro" id="IPR019734">
    <property type="entry name" value="TPR_rpt"/>
</dbReference>
<dbReference type="Proteomes" id="UP000321548">
    <property type="component" value="Unassembled WGS sequence"/>
</dbReference>
<name>A0A5C8NVI9_9BURK</name>
<dbReference type="Pfam" id="PF21197">
    <property type="entry name" value="PgaA_barrel"/>
    <property type="match status" value="1"/>
</dbReference>
<accession>A0A5C8NVI9</accession>
<evidence type="ECO:0000259" key="5">
    <source>
        <dbReference type="Pfam" id="PF21197"/>
    </source>
</evidence>
<evidence type="ECO:0000256" key="3">
    <source>
        <dbReference type="PROSITE-ProRule" id="PRU00339"/>
    </source>
</evidence>
<dbReference type="SUPFAM" id="SSF48452">
    <property type="entry name" value="TPR-like"/>
    <property type="match status" value="2"/>
</dbReference>
<keyword evidence="1" id="KW-0677">Repeat</keyword>
<dbReference type="InterPro" id="IPR011990">
    <property type="entry name" value="TPR-like_helical_dom_sf"/>
</dbReference>
<keyword evidence="7" id="KW-1185">Reference proteome</keyword>
<organism evidence="6 7">
    <name type="scientific">Zeimonas arvi</name>
    <dbReference type="NCBI Taxonomy" id="2498847"/>
    <lineage>
        <taxon>Bacteria</taxon>
        <taxon>Pseudomonadati</taxon>
        <taxon>Pseudomonadota</taxon>
        <taxon>Betaproteobacteria</taxon>
        <taxon>Burkholderiales</taxon>
        <taxon>Burkholderiaceae</taxon>
        <taxon>Zeimonas</taxon>
    </lineage>
</organism>
<reference evidence="6 7" key="1">
    <citation type="submission" date="2019-06" db="EMBL/GenBank/DDBJ databases">
        <title>Quisquiliibacterium sp. nov., isolated from a maize field.</title>
        <authorList>
            <person name="Lin S.-Y."/>
            <person name="Tsai C.-F."/>
            <person name="Young C.-C."/>
        </authorList>
    </citation>
    <scope>NUCLEOTIDE SEQUENCE [LARGE SCALE GENOMIC DNA]</scope>
    <source>
        <strain evidence="6 7">CC-CFT501</strain>
    </source>
</reference>
<dbReference type="OrthoDB" id="5405060at2"/>
<evidence type="ECO:0000313" key="7">
    <source>
        <dbReference type="Proteomes" id="UP000321548"/>
    </source>
</evidence>
<feature type="domain" description="PgaA membrane beta barrel" evidence="5">
    <location>
        <begin position="515"/>
        <end position="805"/>
    </location>
</feature>
<dbReference type="InterPro" id="IPR049003">
    <property type="entry name" value="PgaA_barrel"/>
</dbReference>
<dbReference type="PANTHER" id="PTHR45586">
    <property type="entry name" value="TPR REPEAT-CONTAINING PROTEIN PA4667"/>
    <property type="match status" value="1"/>
</dbReference>
<dbReference type="InterPro" id="IPR023870">
    <property type="entry name" value="PGA_export_porin_PgaA"/>
</dbReference>
<dbReference type="SUPFAM" id="SSF56935">
    <property type="entry name" value="Porins"/>
    <property type="match status" value="1"/>
</dbReference>
<dbReference type="SMART" id="SM00028">
    <property type="entry name" value="TPR"/>
    <property type="match status" value="4"/>
</dbReference>
<protein>
    <submittedName>
        <fullName evidence="6">Poly-beta-1,6 N-acetyl-D-glucosamine export porin PgaA</fullName>
    </submittedName>
</protein>
<proteinExistence type="predicted"/>
<keyword evidence="4" id="KW-0732">Signal</keyword>
<feature type="chain" id="PRO_5022715658" evidence="4">
    <location>
        <begin position="25"/>
        <end position="805"/>
    </location>
</feature>
<evidence type="ECO:0000256" key="2">
    <source>
        <dbReference type="ARBA" id="ARBA00022803"/>
    </source>
</evidence>
<keyword evidence="2 3" id="KW-0802">TPR repeat</keyword>
<dbReference type="Gene3D" id="1.25.40.10">
    <property type="entry name" value="Tetratricopeptide repeat domain"/>
    <property type="match status" value="2"/>
</dbReference>
<dbReference type="NCBIfam" id="TIGR03939">
    <property type="entry name" value="PGA_TPR_OMP"/>
    <property type="match status" value="1"/>
</dbReference>
<dbReference type="GO" id="GO:1901515">
    <property type="term" value="F:poly-beta-1,6-N-acetyl-D-glucosamine transmembrane transporter activity"/>
    <property type="evidence" value="ECO:0007669"/>
    <property type="project" value="InterPro"/>
</dbReference>
<dbReference type="PROSITE" id="PS50005">
    <property type="entry name" value="TPR"/>
    <property type="match status" value="1"/>
</dbReference>
<sequence>MSRQALRMRATVLAFSLCAAFASAPLASQPDRHSAAVAQARDGDHAGALAALESLAAQRPGDRAIAFDRILILGWAGRDAEALALASGLDIAGAPAWVLEAIGRSARDQKRFDLARSAYQRALRAEPGRIESRIGLAFTMSDQGDHAGAARRLDEALAAMPGDARLLEARALVAEYGGDWLGALALHQRALKAEPQRRESLRGVIRAAGRLGAPQLAVDLAARHPGLLTEAETAALRADATALQIRWARVEERIESGEARFEWADRALAASDSAVRRLAEGARDFSPTDRRLLADRLEALQVRRRPADTVALHRDMTSAGLPVPGYARPSVADALLELRQPEAAAALYREALAEQPGDFDLSLALFFALIESERIDEATEHIDALAERTPRWQAGRASHDAVTARNAQALARLYGDRLAEAERRSGALRDALPYNAQVREAHAAVLLARGWPRLADEEFRRAGAVDPASAGLRAQRVGPLLDVHDWGRARAELHAAQAMRPDDHRVRRAADLWAVHELRELDLSAEWGTSSGGTPTGSDDWRIEARLYTRPLASNWRLFGQATRARADFDTRVARWHREGIGAEYRARDLLLSAALTDGSSGKAGVEAAAAWQPDDHWSLTAQSASVSSNVPLQAWNAGVRAGEIGLGARYAVNESRSFGAGLSRMDFGDGNDRDQWWVSWFERWVSEPRWRVETTASLGGSANSLAGAPYFNPGSDLTASVELAGEWLNWRRYERQFSQRAALTLGQYAQEGFGSGSILGVSYEHVWELDRRLHLRYGVGRSLRPYDGERTGRTVARVTLEGRF</sequence>
<evidence type="ECO:0000256" key="4">
    <source>
        <dbReference type="SAM" id="SignalP"/>
    </source>
</evidence>
<dbReference type="InterPro" id="IPR051012">
    <property type="entry name" value="CellSynth/LPSAsmb/PSIAsmb"/>
</dbReference>
<feature type="signal peptide" evidence="4">
    <location>
        <begin position="1"/>
        <end position="24"/>
    </location>
</feature>
<evidence type="ECO:0000256" key="1">
    <source>
        <dbReference type="ARBA" id="ARBA00022737"/>
    </source>
</evidence>
<dbReference type="EMBL" id="VDUY01000004">
    <property type="protein sequence ID" value="TXL65237.1"/>
    <property type="molecule type" value="Genomic_DNA"/>
</dbReference>
<dbReference type="AlphaFoldDB" id="A0A5C8NVI9"/>
<dbReference type="PANTHER" id="PTHR45586:SF1">
    <property type="entry name" value="LIPOPOLYSACCHARIDE ASSEMBLY PROTEIN B"/>
    <property type="match status" value="1"/>
</dbReference>
<dbReference type="Pfam" id="PF14559">
    <property type="entry name" value="TPR_19"/>
    <property type="match status" value="2"/>
</dbReference>
<feature type="repeat" description="TPR" evidence="3">
    <location>
        <begin position="96"/>
        <end position="129"/>
    </location>
</feature>
<evidence type="ECO:0000313" key="6">
    <source>
        <dbReference type="EMBL" id="TXL65237.1"/>
    </source>
</evidence>